<keyword evidence="4" id="KW-1185">Reference proteome</keyword>
<feature type="transmembrane region" description="Helical" evidence="2">
    <location>
        <begin position="166"/>
        <end position="185"/>
    </location>
</feature>
<protein>
    <recommendedName>
        <fullName evidence="5">Transmembrane protein</fullName>
    </recommendedName>
</protein>
<evidence type="ECO:0000313" key="3">
    <source>
        <dbReference type="EMBL" id="RKR84197.1"/>
    </source>
</evidence>
<evidence type="ECO:0008006" key="5">
    <source>
        <dbReference type="Google" id="ProtNLM"/>
    </source>
</evidence>
<feature type="transmembrane region" description="Helical" evidence="2">
    <location>
        <begin position="215"/>
        <end position="240"/>
    </location>
</feature>
<dbReference type="Proteomes" id="UP000268007">
    <property type="component" value="Unassembled WGS sequence"/>
</dbReference>
<keyword evidence="2" id="KW-0812">Transmembrane</keyword>
<dbReference type="RefSeq" id="WP_121199661.1">
    <property type="nucleotide sequence ID" value="NZ_RBKU01000001.1"/>
</dbReference>
<name>A0A495J5P0_9SPHI</name>
<dbReference type="OrthoDB" id="950992at2"/>
<evidence type="ECO:0000256" key="2">
    <source>
        <dbReference type="SAM" id="Phobius"/>
    </source>
</evidence>
<proteinExistence type="predicted"/>
<dbReference type="EMBL" id="RBKU01000001">
    <property type="protein sequence ID" value="RKR84197.1"/>
    <property type="molecule type" value="Genomic_DNA"/>
</dbReference>
<sequence>MDHKLIIKPFDNEEEIDKSRKVTGIQKWARSSRTIGFIMLFLGWFTIPMEVFLRKDFGQRWFTAINFYAGLFLIGVVSALQWIIYSVWPGLEGRLFMLMNIGHAFDAYSDSESVAGTKAGDMLLFVIAYLLIGSYHLFKIKWRNQAGIPLHSFDDGTSHLEWPAELLARALNVLALPILSTYFALVPKAQRKDKPFPKLITNKAAFTSTFVEPTVVFFFAFISTSVESLWLFISGFALIIHAHWKEMARKNKMLDFQDSRVEAELMRELRQGIANKGVTDKKLTENPQKAPQPVPQPEVKYPKLSAIIEEMNRQREHVRNSRVTGDGKKQAIANILGGLAQSKSVN</sequence>
<accession>A0A495J5P0</accession>
<comment type="caution">
    <text evidence="3">The sequence shown here is derived from an EMBL/GenBank/DDBJ whole genome shotgun (WGS) entry which is preliminary data.</text>
</comment>
<feature type="transmembrane region" description="Helical" evidence="2">
    <location>
        <begin position="35"/>
        <end position="53"/>
    </location>
</feature>
<keyword evidence="2" id="KW-1133">Transmembrane helix</keyword>
<feature type="transmembrane region" description="Helical" evidence="2">
    <location>
        <begin position="122"/>
        <end position="138"/>
    </location>
</feature>
<dbReference type="AlphaFoldDB" id="A0A495J5P0"/>
<reference evidence="3 4" key="1">
    <citation type="submission" date="2018-10" db="EMBL/GenBank/DDBJ databases">
        <title>Genomic Encyclopedia of Archaeal and Bacterial Type Strains, Phase II (KMG-II): from individual species to whole genera.</title>
        <authorList>
            <person name="Goeker M."/>
        </authorList>
    </citation>
    <scope>NUCLEOTIDE SEQUENCE [LARGE SCALE GENOMIC DNA]</scope>
    <source>
        <strain evidence="3 4">DSM 18602</strain>
    </source>
</reference>
<evidence type="ECO:0000313" key="4">
    <source>
        <dbReference type="Proteomes" id="UP000268007"/>
    </source>
</evidence>
<feature type="transmembrane region" description="Helical" evidence="2">
    <location>
        <begin position="65"/>
        <end position="88"/>
    </location>
</feature>
<feature type="region of interest" description="Disordered" evidence="1">
    <location>
        <begin position="276"/>
        <end position="297"/>
    </location>
</feature>
<evidence type="ECO:0000256" key="1">
    <source>
        <dbReference type="SAM" id="MobiDB-lite"/>
    </source>
</evidence>
<keyword evidence="2" id="KW-0472">Membrane</keyword>
<organism evidence="3 4">
    <name type="scientific">Mucilaginibacter gracilis</name>
    <dbReference type="NCBI Taxonomy" id="423350"/>
    <lineage>
        <taxon>Bacteria</taxon>
        <taxon>Pseudomonadati</taxon>
        <taxon>Bacteroidota</taxon>
        <taxon>Sphingobacteriia</taxon>
        <taxon>Sphingobacteriales</taxon>
        <taxon>Sphingobacteriaceae</taxon>
        <taxon>Mucilaginibacter</taxon>
    </lineage>
</organism>
<gene>
    <name evidence="3" type="ORF">BDD43_4424</name>
</gene>